<dbReference type="PANTHER" id="PTHR16537:SF1">
    <property type="entry name" value="PROTEIN ZNRD2"/>
    <property type="match status" value="1"/>
</dbReference>
<dbReference type="Pfam" id="PF06677">
    <property type="entry name" value="Auto_anti-p27"/>
    <property type="match status" value="2"/>
</dbReference>
<feature type="region of interest" description="Disordered" evidence="1">
    <location>
        <begin position="33"/>
        <end position="171"/>
    </location>
</feature>
<dbReference type="OrthoDB" id="28939at2759"/>
<proteinExistence type="predicted"/>
<feature type="compositionally biased region" description="Low complexity" evidence="1">
    <location>
        <begin position="43"/>
        <end position="92"/>
    </location>
</feature>
<feature type="compositionally biased region" description="Low complexity" evidence="1">
    <location>
        <begin position="360"/>
        <end position="391"/>
    </location>
</feature>
<organism evidence="2 3">
    <name type="scientific">Chlamydomonas incerta</name>
    <dbReference type="NCBI Taxonomy" id="51695"/>
    <lineage>
        <taxon>Eukaryota</taxon>
        <taxon>Viridiplantae</taxon>
        <taxon>Chlorophyta</taxon>
        <taxon>core chlorophytes</taxon>
        <taxon>Chlorophyceae</taxon>
        <taxon>CS clade</taxon>
        <taxon>Chlamydomonadales</taxon>
        <taxon>Chlamydomonadaceae</taxon>
        <taxon>Chlamydomonas</taxon>
    </lineage>
</organism>
<reference evidence="2" key="1">
    <citation type="journal article" date="2020" name="bioRxiv">
        <title>Comparative genomics of Chlamydomonas.</title>
        <authorList>
            <person name="Craig R.J."/>
            <person name="Hasan A.R."/>
            <person name="Ness R.W."/>
            <person name="Keightley P.D."/>
        </authorList>
    </citation>
    <scope>NUCLEOTIDE SEQUENCE</scope>
    <source>
        <strain evidence="2">SAG 7.73</strain>
    </source>
</reference>
<accession>A0A835SB94</accession>
<feature type="compositionally biased region" description="Gly residues" evidence="1">
    <location>
        <begin position="153"/>
        <end position="165"/>
    </location>
</feature>
<sequence length="482" mass="47306">MLADNCPGCKVPLMKPRDSEERLCVNCNTTYVLDGQGLRPTNSSAGTGDASSSADAGTPAGAGGSASASTSTSGRAQPAGAGAAGSAHSNGGAVAGGQRGLQDGPDDPGRPNGAGPLGEAGEDEEEDDYDARADPRLGPFSTAATATASATAGEGGKAAGGGAAAGSGRKQQAEGEDVADLLSAKMLQGWALLDRYCPRCSTVLVRSKATKQMFCVSCDAWVVPEGEHVQQQQQQPTPAAAGTEASGPQPAAAGAADAAQPTTAGTSSPPQALREQVPAAAAPAPAPASAPPPAPTAAVAAPPQPQAGAGAAGFLADVLGAGPATGVAAGVMYGGYESSSRGSSPPPMFAMEAPFLTGGAASRLQQQSQQAQHAQLHQAANAHAGANANASTHQPGHHLRANFAAGLGAGLGGGSASGGKSPAVGGNAMLLSVSRTVALKMTEAQQQLERTSVLELDRARGLVGFVGECLDLLAKLHRLQAQ</sequence>
<name>A0A835SB94_CHLIN</name>
<keyword evidence="3" id="KW-1185">Reference proteome</keyword>
<feature type="compositionally biased region" description="Acidic residues" evidence="1">
    <location>
        <begin position="120"/>
        <end position="129"/>
    </location>
</feature>
<dbReference type="InterPro" id="IPR009563">
    <property type="entry name" value="SSSCA1"/>
</dbReference>
<feature type="compositionally biased region" description="Low complexity" evidence="1">
    <location>
        <begin position="245"/>
        <end position="266"/>
    </location>
</feature>
<dbReference type="AlphaFoldDB" id="A0A835SB94"/>
<evidence type="ECO:0000313" key="3">
    <source>
        <dbReference type="Proteomes" id="UP000650467"/>
    </source>
</evidence>
<gene>
    <name evidence="2" type="ORF">HXX76_014791</name>
</gene>
<feature type="region of interest" description="Disordered" evidence="1">
    <location>
        <begin position="229"/>
        <end position="307"/>
    </location>
</feature>
<comment type="caution">
    <text evidence="2">The sequence shown here is derived from an EMBL/GenBank/DDBJ whole genome shotgun (WGS) entry which is preliminary data.</text>
</comment>
<evidence type="ECO:0000313" key="2">
    <source>
        <dbReference type="EMBL" id="KAG2424117.1"/>
    </source>
</evidence>
<feature type="compositionally biased region" description="Pro residues" evidence="1">
    <location>
        <begin position="284"/>
        <end position="295"/>
    </location>
</feature>
<dbReference type="Proteomes" id="UP000650467">
    <property type="component" value="Unassembled WGS sequence"/>
</dbReference>
<feature type="compositionally biased region" description="Low complexity" evidence="1">
    <location>
        <begin position="296"/>
        <end position="307"/>
    </location>
</feature>
<dbReference type="InterPro" id="IPR051888">
    <property type="entry name" value="UPF0148_domain"/>
</dbReference>
<evidence type="ECO:0000256" key="1">
    <source>
        <dbReference type="SAM" id="MobiDB-lite"/>
    </source>
</evidence>
<dbReference type="EMBL" id="JAEHOC010000069">
    <property type="protein sequence ID" value="KAG2424117.1"/>
    <property type="molecule type" value="Genomic_DNA"/>
</dbReference>
<dbReference type="PANTHER" id="PTHR16537">
    <property type="entry name" value="SJOEGREN SYNDROME/SCLERODERMA AUTOANTIGEN 1"/>
    <property type="match status" value="1"/>
</dbReference>
<feature type="region of interest" description="Disordered" evidence="1">
    <location>
        <begin position="360"/>
        <end position="396"/>
    </location>
</feature>
<feature type="compositionally biased region" description="Low complexity" evidence="1">
    <location>
        <begin position="141"/>
        <end position="152"/>
    </location>
</feature>
<protein>
    <submittedName>
        <fullName evidence="2">Uncharacterized protein</fullName>
    </submittedName>
</protein>